<dbReference type="EMBL" id="BOON01000015">
    <property type="protein sequence ID" value="GII22070.1"/>
    <property type="molecule type" value="Genomic_DNA"/>
</dbReference>
<dbReference type="PANTHER" id="PTHR30290:SF83">
    <property type="entry name" value="ABC TRANSPORTER SUBSTRATE-BINDING PROTEIN"/>
    <property type="match status" value="1"/>
</dbReference>
<reference evidence="3" key="1">
    <citation type="submission" date="2021-01" db="EMBL/GenBank/DDBJ databases">
        <title>Whole genome shotgun sequence of Planosporangium mesophilum NBRC 109066.</title>
        <authorList>
            <person name="Komaki H."/>
            <person name="Tamura T."/>
        </authorList>
    </citation>
    <scope>NUCLEOTIDE SEQUENCE</scope>
    <source>
        <strain evidence="3">NBRC 109066</strain>
    </source>
</reference>
<dbReference type="Gene3D" id="3.40.190.10">
    <property type="entry name" value="Periplasmic binding protein-like II"/>
    <property type="match status" value="1"/>
</dbReference>
<feature type="domain" description="Solute-binding protein family 5" evidence="2">
    <location>
        <begin position="95"/>
        <end position="485"/>
    </location>
</feature>
<name>A0A8J3WZ84_9ACTN</name>
<dbReference type="Gene3D" id="3.10.105.10">
    <property type="entry name" value="Dipeptide-binding Protein, Domain 3"/>
    <property type="match status" value="1"/>
</dbReference>
<feature type="chain" id="PRO_5039086303" evidence="1">
    <location>
        <begin position="31"/>
        <end position="574"/>
    </location>
</feature>
<dbReference type="GO" id="GO:0015833">
    <property type="term" value="P:peptide transport"/>
    <property type="evidence" value="ECO:0007669"/>
    <property type="project" value="TreeGrafter"/>
</dbReference>
<feature type="signal peptide" evidence="1">
    <location>
        <begin position="1"/>
        <end position="30"/>
    </location>
</feature>
<dbReference type="CDD" id="cd08506">
    <property type="entry name" value="PBP2_clavulanate_OppA2"/>
    <property type="match status" value="1"/>
</dbReference>
<protein>
    <submittedName>
        <fullName evidence="3">ABC transporter substrate-binding protein</fullName>
    </submittedName>
</protein>
<dbReference type="SUPFAM" id="SSF53850">
    <property type="entry name" value="Periplasmic binding protein-like II"/>
    <property type="match status" value="1"/>
</dbReference>
<sequence length="574" mass="61936">MNRSVHVGNAKHRRLAAAGAIAVSALTALAGCGGGSQKNADSAGAGAKGGTLYLVNSSAMTHLDPQRIYPNRTMAFSSRTFIRTLTTFAPGTADLVADAATDTGKASDGAKTWTFTLRDGVKWQDGKAVTCEDFKYGISRTFATDTITAGPLFAIAYLDIPSKPDGSSQYEGPYKKTGQELYDKAVQCTDAKTIVFHTKHPVADLNNVLALPGYGAVRQDKDTGAKFDFTLFSDGPYMLEGTWNPQTGGTLVRNPNWDPSTDSVRKALPDKIVVEQGVNAQTVSQRMVSDGGNDKYAYTNTRLDPSVIPQVLSNPALKKRSVNDVGGFVDYLSVNVKHIPDLKVRQALALATDKTTYRVAMGGDTYGEYATTIMSKTIAGWKNFNVLKAPPEGDLARAKALLQEAGAPQPYPITYGYQQSPVQDKVAAALQASWEKAGFKVTLKPMGDNYYDVLANPTQNPDVAWVSWVADWPSGSTDIPALFDSRVNISKNNLGNDFSELADPELNANIDKAWAIADKAEQDKAWGDLDEQVVKTGAVIPLVYQKYFYMQGSGVKGMKHFFGGFPDIAEVSVR</sequence>
<keyword evidence="4" id="KW-1185">Reference proteome</keyword>
<dbReference type="GO" id="GO:1904680">
    <property type="term" value="F:peptide transmembrane transporter activity"/>
    <property type="evidence" value="ECO:0007669"/>
    <property type="project" value="TreeGrafter"/>
</dbReference>
<evidence type="ECO:0000259" key="2">
    <source>
        <dbReference type="Pfam" id="PF00496"/>
    </source>
</evidence>
<keyword evidence="1" id="KW-0732">Signal</keyword>
<gene>
    <name evidence="3" type="ORF">Pme01_16670</name>
</gene>
<dbReference type="PROSITE" id="PS51257">
    <property type="entry name" value="PROKAR_LIPOPROTEIN"/>
    <property type="match status" value="1"/>
</dbReference>
<dbReference type="Pfam" id="PF00496">
    <property type="entry name" value="SBP_bac_5"/>
    <property type="match status" value="1"/>
</dbReference>
<proteinExistence type="predicted"/>
<evidence type="ECO:0000256" key="1">
    <source>
        <dbReference type="SAM" id="SignalP"/>
    </source>
</evidence>
<dbReference type="AlphaFoldDB" id="A0A8J3WZ84"/>
<evidence type="ECO:0000313" key="3">
    <source>
        <dbReference type="EMBL" id="GII22070.1"/>
    </source>
</evidence>
<dbReference type="GO" id="GO:0043190">
    <property type="term" value="C:ATP-binding cassette (ABC) transporter complex"/>
    <property type="evidence" value="ECO:0007669"/>
    <property type="project" value="InterPro"/>
</dbReference>
<dbReference type="PANTHER" id="PTHR30290">
    <property type="entry name" value="PERIPLASMIC BINDING COMPONENT OF ABC TRANSPORTER"/>
    <property type="match status" value="1"/>
</dbReference>
<accession>A0A8J3WZ84</accession>
<comment type="caution">
    <text evidence="3">The sequence shown here is derived from an EMBL/GenBank/DDBJ whole genome shotgun (WGS) entry which is preliminary data.</text>
</comment>
<dbReference type="InterPro" id="IPR039424">
    <property type="entry name" value="SBP_5"/>
</dbReference>
<dbReference type="GO" id="GO:0042597">
    <property type="term" value="C:periplasmic space"/>
    <property type="evidence" value="ECO:0007669"/>
    <property type="project" value="UniProtKB-ARBA"/>
</dbReference>
<dbReference type="Proteomes" id="UP000599074">
    <property type="component" value="Unassembled WGS sequence"/>
</dbReference>
<dbReference type="PIRSF" id="PIRSF002741">
    <property type="entry name" value="MppA"/>
    <property type="match status" value="1"/>
</dbReference>
<dbReference type="InterPro" id="IPR030678">
    <property type="entry name" value="Peptide/Ni-bd"/>
</dbReference>
<organism evidence="3 4">
    <name type="scientific">Planosporangium mesophilum</name>
    <dbReference type="NCBI Taxonomy" id="689768"/>
    <lineage>
        <taxon>Bacteria</taxon>
        <taxon>Bacillati</taxon>
        <taxon>Actinomycetota</taxon>
        <taxon>Actinomycetes</taxon>
        <taxon>Micromonosporales</taxon>
        <taxon>Micromonosporaceae</taxon>
        <taxon>Planosporangium</taxon>
    </lineage>
</organism>
<evidence type="ECO:0000313" key="4">
    <source>
        <dbReference type="Proteomes" id="UP000599074"/>
    </source>
</evidence>
<dbReference type="InterPro" id="IPR000914">
    <property type="entry name" value="SBP_5_dom"/>
</dbReference>